<evidence type="ECO:0000259" key="9">
    <source>
        <dbReference type="Pfam" id="PF08281"/>
    </source>
</evidence>
<dbReference type="Pfam" id="PF08281">
    <property type="entry name" value="Sigma70_r4_2"/>
    <property type="match status" value="1"/>
</dbReference>
<keyword evidence="5 6" id="KW-0804">Transcription</keyword>
<dbReference type="Gene3D" id="1.10.10.10">
    <property type="entry name" value="Winged helix-like DNA-binding domain superfamily/Winged helix DNA-binding domain"/>
    <property type="match status" value="1"/>
</dbReference>
<dbReference type="SUPFAM" id="SSF88946">
    <property type="entry name" value="Sigma2 domain of RNA polymerase sigma factors"/>
    <property type="match status" value="1"/>
</dbReference>
<accession>A0A482ILG5</accession>
<protein>
    <recommendedName>
        <fullName evidence="6">RNA polymerase sigma factor</fullName>
    </recommendedName>
</protein>
<dbReference type="PANTHER" id="PTHR43133:SF25">
    <property type="entry name" value="RNA POLYMERASE SIGMA FACTOR RFAY-RELATED"/>
    <property type="match status" value="1"/>
</dbReference>
<evidence type="ECO:0000313" key="10">
    <source>
        <dbReference type="EMBL" id="QBP08786.1"/>
    </source>
</evidence>
<keyword evidence="4 6" id="KW-0238">DNA-binding</keyword>
<evidence type="ECO:0000313" key="11">
    <source>
        <dbReference type="Proteomes" id="UP000253772"/>
    </source>
</evidence>
<feature type="region of interest" description="Disordered" evidence="7">
    <location>
        <begin position="195"/>
        <end position="219"/>
    </location>
</feature>
<dbReference type="InterPro" id="IPR000838">
    <property type="entry name" value="RNA_pol_sigma70_ECF_CS"/>
</dbReference>
<dbReference type="Proteomes" id="UP000253772">
    <property type="component" value="Chromosome c1"/>
</dbReference>
<feature type="domain" description="RNA polymerase sigma factor 70 region 4 type 2" evidence="9">
    <location>
        <begin position="126"/>
        <end position="177"/>
    </location>
</feature>
<dbReference type="InterPro" id="IPR014284">
    <property type="entry name" value="RNA_pol_sigma-70_dom"/>
</dbReference>
<dbReference type="InterPro" id="IPR013249">
    <property type="entry name" value="RNA_pol_sigma70_r4_t2"/>
</dbReference>
<dbReference type="InterPro" id="IPR013324">
    <property type="entry name" value="RNA_pol_sigma_r3/r4-like"/>
</dbReference>
<dbReference type="NCBIfam" id="TIGR02937">
    <property type="entry name" value="sigma70-ECF"/>
    <property type="match status" value="1"/>
</dbReference>
<evidence type="ECO:0000256" key="1">
    <source>
        <dbReference type="ARBA" id="ARBA00010641"/>
    </source>
</evidence>
<dbReference type="PROSITE" id="PS01063">
    <property type="entry name" value="SIGMA70_ECF"/>
    <property type="match status" value="1"/>
</dbReference>
<evidence type="ECO:0000256" key="5">
    <source>
        <dbReference type="ARBA" id="ARBA00023163"/>
    </source>
</evidence>
<evidence type="ECO:0000256" key="7">
    <source>
        <dbReference type="SAM" id="MobiDB-lite"/>
    </source>
</evidence>
<keyword evidence="3 6" id="KW-0731">Sigma factor</keyword>
<dbReference type="GO" id="GO:0003677">
    <property type="term" value="F:DNA binding"/>
    <property type="evidence" value="ECO:0007669"/>
    <property type="project" value="UniProtKB-KW"/>
</dbReference>
<dbReference type="PANTHER" id="PTHR43133">
    <property type="entry name" value="RNA POLYMERASE ECF-TYPE SIGMA FACTO"/>
    <property type="match status" value="1"/>
</dbReference>
<dbReference type="EMBL" id="CP037900">
    <property type="protein sequence ID" value="QBP08786.1"/>
    <property type="molecule type" value="Genomic_DNA"/>
</dbReference>
<evidence type="ECO:0000256" key="4">
    <source>
        <dbReference type="ARBA" id="ARBA00023125"/>
    </source>
</evidence>
<dbReference type="AlphaFoldDB" id="A0A482ILG5"/>
<organism evidence="10 11">
    <name type="scientific">Cupriavidus metallidurans</name>
    <dbReference type="NCBI Taxonomy" id="119219"/>
    <lineage>
        <taxon>Bacteria</taxon>
        <taxon>Pseudomonadati</taxon>
        <taxon>Pseudomonadota</taxon>
        <taxon>Betaproteobacteria</taxon>
        <taxon>Burkholderiales</taxon>
        <taxon>Burkholderiaceae</taxon>
        <taxon>Cupriavidus</taxon>
    </lineage>
</organism>
<evidence type="ECO:0000256" key="2">
    <source>
        <dbReference type="ARBA" id="ARBA00023015"/>
    </source>
</evidence>
<dbReference type="InterPro" id="IPR013325">
    <property type="entry name" value="RNA_pol_sigma_r2"/>
</dbReference>
<dbReference type="InterPro" id="IPR007627">
    <property type="entry name" value="RNA_pol_sigma70_r2"/>
</dbReference>
<gene>
    <name evidence="10" type="ORF">DDF84_002995</name>
</gene>
<dbReference type="CDD" id="cd06171">
    <property type="entry name" value="Sigma70_r4"/>
    <property type="match status" value="1"/>
</dbReference>
<evidence type="ECO:0000259" key="8">
    <source>
        <dbReference type="Pfam" id="PF04542"/>
    </source>
</evidence>
<dbReference type="SUPFAM" id="SSF88659">
    <property type="entry name" value="Sigma3 and sigma4 domains of RNA polymerase sigma factors"/>
    <property type="match status" value="1"/>
</dbReference>
<dbReference type="OrthoDB" id="9797134at2"/>
<evidence type="ECO:0000256" key="3">
    <source>
        <dbReference type="ARBA" id="ARBA00023082"/>
    </source>
</evidence>
<keyword evidence="2 6" id="KW-0805">Transcription regulation</keyword>
<dbReference type="Gene3D" id="1.10.1740.10">
    <property type="match status" value="1"/>
</dbReference>
<dbReference type="InterPro" id="IPR036388">
    <property type="entry name" value="WH-like_DNA-bd_sf"/>
</dbReference>
<evidence type="ECO:0000256" key="6">
    <source>
        <dbReference type="RuleBase" id="RU000716"/>
    </source>
</evidence>
<dbReference type="GO" id="GO:0016987">
    <property type="term" value="F:sigma factor activity"/>
    <property type="evidence" value="ECO:0007669"/>
    <property type="project" value="UniProtKB-KW"/>
</dbReference>
<proteinExistence type="inferred from homology"/>
<dbReference type="Pfam" id="PF04542">
    <property type="entry name" value="Sigma70_r2"/>
    <property type="match status" value="1"/>
</dbReference>
<dbReference type="NCBIfam" id="NF009185">
    <property type="entry name" value="PRK12533.1"/>
    <property type="match status" value="1"/>
</dbReference>
<sequence>MSTSRHARTDLDAANTRRRFDDLVLPHLDAAYNLARWLCGNPGDADDVVQEAFLRAFRLFGSFRGDQPRPWLLAIVRNTWFTTWQKRKAAAEVEYDEAAPPGELPDWHGGPGDPEQWLVREEDVRLVHAALERLPVVFREVLVLRELEELHYRDIARIADIPVGTVMSRLARGRRMLAAAVVALRDEGAVRLAHPDAPGTANAPADIVQPAGGTRHGLQ</sequence>
<feature type="domain" description="RNA polymerase sigma-70 region 2" evidence="8">
    <location>
        <begin position="23"/>
        <end position="88"/>
    </location>
</feature>
<name>A0A482ILG5_9BURK</name>
<reference evidence="10 11" key="1">
    <citation type="submission" date="2019-03" db="EMBL/GenBank/DDBJ databases">
        <title>Comparative insights into the high quality Complete genome sequence of highly metal resistant Cupriavidus metallidurans strain BS1 isolated from a gold-copper mine.</title>
        <authorList>
            <person name="Mazhar H.S."/>
            <person name="Rensing C."/>
        </authorList>
    </citation>
    <scope>NUCLEOTIDE SEQUENCE [LARGE SCALE GENOMIC DNA]</scope>
    <source>
        <strain evidence="10 11">BS1</strain>
    </source>
</reference>
<comment type="similarity">
    <text evidence="1 6">Belongs to the sigma-70 factor family. ECF subfamily.</text>
</comment>
<dbReference type="GO" id="GO:0006352">
    <property type="term" value="P:DNA-templated transcription initiation"/>
    <property type="evidence" value="ECO:0007669"/>
    <property type="project" value="InterPro"/>
</dbReference>
<dbReference type="InterPro" id="IPR039425">
    <property type="entry name" value="RNA_pol_sigma-70-like"/>
</dbReference>